<evidence type="ECO:0000256" key="2">
    <source>
        <dbReference type="ARBA" id="ARBA00022531"/>
    </source>
</evidence>
<dbReference type="Gene3D" id="1.10.8.110">
    <property type="entry name" value="Photosystem I PsaF, reaction centre subunit III"/>
    <property type="match status" value="2"/>
</dbReference>
<evidence type="ECO:0000256" key="4">
    <source>
        <dbReference type="RuleBase" id="RU368107"/>
    </source>
</evidence>
<proteinExistence type="inferred from homology"/>
<dbReference type="PANTHER" id="PTHR34939">
    <property type="entry name" value="PHOTOSYSTEM I REACTION CENTER SUBUNIT III, CHLOROPLASTIC"/>
    <property type="match status" value="1"/>
</dbReference>
<comment type="caution">
    <text evidence="5">The sequence shown here is derived from an EMBL/GenBank/DDBJ whole genome shotgun (WGS) entry which is preliminary data.</text>
</comment>
<dbReference type="SUPFAM" id="SSF81536">
    <property type="entry name" value="Subunit III of photosystem I reaction centre, PsaF"/>
    <property type="match status" value="1"/>
</dbReference>
<dbReference type="AlphaFoldDB" id="A0ABD1LF03"/>
<comment type="subcellular location">
    <subcellularLocation>
        <location evidence="4">Plastid</location>
        <location evidence="4">Chloroplast thylakoid lumen</location>
    </subcellularLocation>
</comment>
<dbReference type="Pfam" id="PF02507">
    <property type="entry name" value="PSI_PsaF"/>
    <property type="match status" value="2"/>
</dbReference>
<keyword evidence="2 4" id="KW-0602">Photosynthesis</keyword>
<comment type="function">
    <text evidence="4">Participates in efficiency of electron transfer from plastocyanin to P700 (or cytochrome c553 in algae and cyanobacteria). This plastocyanin-docking protein contributes to the specific association of plastocyanin to PSI.</text>
</comment>
<keyword evidence="4" id="KW-0150">Chloroplast</keyword>
<evidence type="ECO:0000256" key="3">
    <source>
        <dbReference type="ARBA" id="ARBA00022836"/>
    </source>
</evidence>
<keyword evidence="4" id="KW-0793">Thylakoid</keyword>
<evidence type="ECO:0000313" key="6">
    <source>
        <dbReference type="Proteomes" id="UP001603857"/>
    </source>
</evidence>
<sequence>MLAIKESVEKTKLRFDNYEKQGLLCGVDGLPHLILIAIRDDKKPTIKEIIIDVPLASRLLFCSFSWPVAAYRELINSDFIAMDV</sequence>
<dbReference type="GO" id="GO:0015979">
    <property type="term" value="P:photosynthesis"/>
    <property type="evidence" value="ECO:0007669"/>
    <property type="project" value="UniProtKB-UniRule"/>
</dbReference>
<dbReference type="EMBL" id="JBGMDY010000009">
    <property type="protein sequence ID" value="KAL2322091.1"/>
    <property type="molecule type" value="Genomic_DNA"/>
</dbReference>
<dbReference type="InterPro" id="IPR003666">
    <property type="entry name" value="PSI_PsaF"/>
</dbReference>
<reference evidence="5 6" key="1">
    <citation type="submission" date="2024-08" db="EMBL/GenBank/DDBJ databases">
        <title>Insights into the chromosomal genome structure of Flemingia macrophylla.</title>
        <authorList>
            <person name="Ding Y."/>
            <person name="Zhao Y."/>
            <person name="Bi W."/>
            <person name="Wu M."/>
            <person name="Zhao G."/>
            <person name="Gong Y."/>
            <person name="Li W."/>
            <person name="Zhang P."/>
        </authorList>
    </citation>
    <scope>NUCLEOTIDE SEQUENCE [LARGE SCALE GENOMIC DNA]</scope>
    <source>
        <strain evidence="5">DYQJB</strain>
        <tissue evidence="5">Leaf</tissue>
    </source>
</reference>
<evidence type="ECO:0000256" key="1">
    <source>
        <dbReference type="ARBA" id="ARBA00008386"/>
    </source>
</evidence>
<gene>
    <name evidence="5" type="ORF">Fmac_026470</name>
</gene>
<keyword evidence="6" id="KW-1185">Reference proteome</keyword>
<dbReference type="PANTHER" id="PTHR34939:SF1">
    <property type="entry name" value="PHOTOSYSTEM I REACTION CENTER SUBUNIT III, CHLOROPLASTIC"/>
    <property type="match status" value="1"/>
</dbReference>
<organism evidence="5 6">
    <name type="scientific">Flemingia macrophylla</name>
    <dbReference type="NCBI Taxonomy" id="520843"/>
    <lineage>
        <taxon>Eukaryota</taxon>
        <taxon>Viridiplantae</taxon>
        <taxon>Streptophyta</taxon>
        <taxon>Embryophyta</taxon>
        <taxon>Tracheophyta</taxon>
        <taxon>Spermatophyta</taxon>
        <taxon>Magnoliopsida</taxon>
        <taxon>eudicotyledons</taxon>
        <taxon>Gunneridae</taxon>
        <taxon>Pentapetalae</taxon>
        <taxon>rosids</taxon>
        <taxon>fabids</taxon>
        <taxon>Fabales</taxon>
        <taxon>Fabaceae</taxon>
        <taxon>Papilionoideae</taxon>
        <taxon>50 kb inversion clade</taxon>
        <taxon>NPAAA clade</taxon>
        <taxon>indigoferoid/millettioid clade</taxon>
        <taxon>Phaseoleae</taxon>
        <taxon>Flemingia</taxon>
    </lineage>
</organism>
<keyword evidence="3 4" id="KW-0603">Photosystem I</keyword>
<name>A0ABD1LF03_9FABA</name>
<accession>A0ABD1LF03</accession>
<dbReference type="InterPro" id="IPR036577">
    <property type="entry name" value="PSI_PsaF_sf"/>
</dbReference>
<evidence type="ECO:0000313" key="5">
    <source>
        <dbReference type="EMBL" id="KAL2322091.1"/>
    </source>
</evidence>
<dbReference type="GO" id="GO:0009538">
    <property type="term" value="C:photosystem I reaction center"/>
    <property type="evidence" value="ECO:0007669"/>
    <property type="project" value="UniProtKB-UniRule"/>
</dbReference>
<keyword evidence="4" id="KW-0934">Plastid</keyword>
<protein>
    <recommendedName>
        <fullName evidence="4">Photosystem I reaction center subunit III</fullName>
    </recommendedName>
    <alternativeName>
        <fullName evidence="4">PSI-F</fullName>
    </alternativeName>
</protein>
<comment type="similarity">
    <text evidence="1 4">Belongs to the PsaF family.</text>
</comment>
<dbReference type="GO" id="GO:0009543">
    <property type="term" value="C:chloroplast thylakoid lumen"/>
    <property type="evidence" value="ECO:0007669"/>
    <property type="project" value="UniProtKB-SubCell"/>
</dbReference>
<dbReference type="Proteomes" id="UP001603857">
    <property type="component" value="Unassembled WGS sequence"/>
</dbReference>